<dbReference type="AlphaFoldDB" id="A0A430AG98"/>
<accession>A0A430AG98</accession>
<reference evidence="2 3" key="1">
    <citation type="submission" date="2017-05" db="EMBL/GenBank/DDBJ databases">
        <title>Vagococcus spp. assemblies.</title>
        <authorList>
            <person name="Gulvik C.A."/>
        </authorList>
    </citation>
    <scope>NUCLEOTIDE SEQUENCE [LARGE SCALE GENOMIC DNA]</scope>
    <source>
        <strain evidence="2 3">DSM 24756</strain>
    </source>
</reference>
<dbReference type="RefSeq" id="WP_126823993.1">
    <property type="nucleotide sequence ID" value="NZ_JBHLWU010000002.1"/>
</dbReference>
<proteinExistence type="predicted"/>
<evidence type="ECO:0000313" key="3">
    <source>
        <dbReference type="Proteomes" id="UP000288669"/>
    </source>
</evidence>
<gene>
    <name evidence="2" type="ORF">CBF30_06510</name>
</gene>
<sequence length="424" mass="48069">MTRKEMKLSTDNQTEEIQRPSLPKTLPPFELLGSNIIEDYGIKRELEEQSIDEPISDKDVEILPPLPTTAPPLDVLESKALFEERGSIVIEEQSPSRAMEANSIAPPPPPLPLSFGLSESNDKVRLKVRDKGNLTDGTGLNHVDASMLKQKLDNQLTSAIHLRRKAVERTYDVSEGYGKVRVKEKEAEVKKEKLFVNKEAKELIENGLVPPAPMLPPILFSQNNSKKEKVSKNEKQQQKLSDKEIQQNLAKEAMDIRKILRKVQVERKSVEKNSNQEYDWKATLKKRIPTNQNVGDTGFQEAQKKIFSQLKGKENKGQNTGFSYGQLAKPMNQNVGDIGLQEAQKKTFSQLISMDNKSQNTGFSYGQLAKPTNHNVGDIGIKEHQKKIFSELEDKAMAIKKQNFLKPRKSPFDYEQRIMDSYNK</sequence>
<feature type="region of interest" description="Disordered" evidence="1">
    <location>
        <begin position="219"/>
        <end position="243"/>
    </location>
</feature>
<feature type="region of interest" description="Disordered" evidence="1">
    <location>
        <begin position="1"/>
        <end position="28"/>
    </location>
</feature>
<protein>
    <submittedName>
        <fullName evidence="2">Uncharacterized protein</fullName>
    </submittedName>
</protein>
<keyword evidence="3" id="KW-1185">Reference proteome</keyword>
<organism evidence="2 3">
    <name type="scientific">Vagococcus entomophilus</name>
    <dbReference type="NCBI Taxonomy" id="1160095"/>
    <lineage>
        <taxon>Bacteria</taxon>
        <taxon>Bacillati</taxon>
        <taxon>Bacillota</taxon>
        <taxon>Bacilli</taxon>
        <taxon>Lactobacillales</taxon>
        <taxon>Enterococcaceae</taxon>
        <taxon>Vagococcus</taxon>
    </lineage>
</organism>
<evidence type="ECO:0000256" key="1">
    <source>
        <dbReference type="SAM" id="MobiDB-lite"/>
    </source>
</evidence>
<name>A0A430AG98_9ENTE</name>
<feature type="region of interest" description="Disordered" evidence="1">
    <location>
        <begin position="49"/>
        <end position="71"/>
    </location>
</feature>
<feature type="compositionally biased region" description="Basic and acidic residues" evidence="1">
    <location>
        <begin position="225"/>
        <end position="243"/>
    </location>
</feature>
<evidence type="ECO:0000313" key="2">
    <source>
        <dbReference type="EMBL" id="RSU06908.1"/>
    </source>
</evidence>
<dbReference type="Proteomes" id="UP000288669">
    <property type="component" value="Unassembled WGS sequence"/>
</dbReference>
<comment type="caution">
    <text evidence="2">The sequence shown here is derived from an EMBL/GenBank/DDBJ whole genome shotgun (WGS) entry which is preliminary data.</text>
</comment>
<dbReference type="EMBL" id="NGJZ01000002">
    <property type="protein sequence ID" value="RSU06908.1"/>
    <property type="molecule type" value="Genomic_DNA"/>
</dbReference>